<feature type="domain" description="RCK N-terminal" evidence="2">
    <location>
        <begin position="8"/>
        <end position="145"/>
    </location>
</feature>
<evidence type="ECO:0000259" key="3">
    <source>
        <dbReference type="PROSITE" id="PS51202"/>
    </source>
</evidence>
<dbReference type="InterPro" id="IPR050721">
    <property type="entry name" value="Trk_Ktr_HKT_K-transport"/>
</dbReference>
<name>A0ABT2ERR2_9BACT</name>
<dbReference type="PROSITE" id="PS51201">
    <property type="entry name" value="RCK_N"/>
    <property type="match status" value="1"/>
</dbReference>
<keyword evidence="5" id="KW-1185">Reference proteome</keyword>
<dbReference type="InterPro" id="IPR036721">
    <property type="entry name" value="RCK_C_sf"/>
</dbReference>
<dbReference type="SUPFAM" id="SSF51735">
    <property type="entry name" value="NAD(P)-binding Rossmann-fold domains"/>
    <property type="match status" value="1"/>
</dbReference>
<keyword evidence="1" id="KW-1133">Transmembrane helix</keyword>
<dbReference type="SUPFAM" id="SSF81324">
    <property type="entry name" value="Voltage-gated potassium channels"/>
    <property type="match status" value="1"/>
</dbReference>
<dbReference type="InterPro" id="IPR036291">
    <property type="entry name" value="NAD(P)-bd_dom_sf"/>
</dbReference>
<keyword evidence="1" id="KW-0472">Membrane</keyword>
<evidence type="ECO:0000313" key="4">
    <source>
        <dbReference type="EMBL" id="MCS3919585.1"/>
    </source>
</evidence>
<dbReference type="Gene3D" id="3.30.70.1450">
    <property type="entry name" value="Regulator of K+ conductance, C-terminal domain"/>
    <property type="match status" value="1"/>
</dbReference>
<dbReference type="InterPro" id="IPR003148">
    <property type="entry name" value="RCK_N"/>
</dbReference>
<dbReference type="Pfam" id="PF02080">
    <property type="entry name" value="TrkA_C"/>
    <property type="match status" value="1"/>
</dbReference>
<evidence type="ECO:0000256" key="1">
    <source>
        <dbReference type="SAM" id="Phobius"/>
    </source>
</evidence>
<comment type="caution">
    <text evidence="4">The sequence shown here is derived from an EMBL/GenBank/DDBJ whole genome shotgun (WGS) entry which is preliminary data.</text>
</comment>
<dbReference type="RefSeq" id="WP_259096150.1">
    <property type="nucleotide sequence ID" value="NZ_CP130454.1"/>
</dbReference>
<protein>
    <submittedName>
        <fullName evidence="4">Trk K+ transport system NAD-binding subunit</fullName>
    </submittedName>
</protein>
<feature type="transmembrane region" description="Helical" evidence="1">
    <location>
        <begin position="12"/>
        <end position="32"/>
    </location>
</feature>
<organism evidence="4 5">
    <name type="scientific">Candidatus Fervidibacter sacchari</name>
    <dbReference type="NCBI Taxonomy" id="1448929"/>
    <lineage>
        <taxon>Bacteria</taxon>
        <taxon>Candidatus Fervidibacterota</taxon>
        <taxon>Candidatus Fervidibacter</taxon>
    </lineage>
</organism>
<dbReference type="PANTHER" id="PTHR43833">
    <property type="entry name" value="POTASSIUM CHANNEL PROTEIN 2-RELATED-RELATED"/>
    <property type="match status" value="1"/>
</dbReference>
<reference evidence="4 5" key="1">
    <citation type="submission" date="2022-08" db="EMBL/GenBank/DDBJ databases">
        <title>Bacterial and archaeal communities from various locations to study Microbial Dark Matter (Phase II).</title>
        <authorList>
            <person name="Stepanauskas R."/>
        </authorList>
    </citation>
    <scope>NUCLEOTIDE SEQUENCE [LARGE SCALE GENOMIC DNA]</scope>
    <source>
        <strain evidence="4 5">PD1</strain>
    </source>
</reference>
<dbReference type="SUPFAM" id="SSF116726">
    <property type="entry name" value="TrkA C-terminal domain-like"/>
    <property type="match status" value="1"/>
</dbReference>
<evidence type="ECO:0000259" key="2">
    <source>
        <dbReference type="PROSITE" id="PS51201"/>
    </source>
</evidence>
<proteinExistence type="predicted"/>
<dbReference type="PROSITE" id="PS51202">
    <property type="entry name" value="RCK_C"/>
    <property type="match status" value="1"/>
</dbReference>
<accession>A0ABT2ERR2</accession>
<evidence type="ECO:0000313" key="5">
    <source>
        <dbReference type="Proteomes" id="UP001204798"/>
    </source>
</evidence>
<sequence length="255" mass="28188">MGSWKEVWRQFVRIGAALGAFVLLGTLGYYLLGHSLGRPASLLDCLYMTIITLSTVGYAETIPVARTEAGRLFTILLILSEESVLRAAGIERAKGLLAALGNDHNNLFLVLTARSLNPNLRIIARGSHPSVVDKMLKAGADEVVLPETTGGLRMVSLMVRPTAVSFLDQMLRQREVTLRVEEVVIEPSSPFVGKRLSELKLPQQWNILVLAYRQEDGTLVYNPPADLELRQGMALIVMGDVHKLEQFRQLAQNKT</sequence>
<dbReference type="Gene3D" id="3.40.50.720">
    <property type="entry name" value="NAD(P)-binding Rossmann-like Domain"/>
    <property type="match status" value="1"/>
</dbReference>
<feature type="domain" description="RCK C-terminal" evidence="3">
    <location>
        <begin position="168"/>
        <end position="253"/>
    </location>
</feature>
<dbReference type="Pfam" id="PF02254">
    <property type="entry name" value="TrkA_N"/>
    <property type="match status" value="1"/>
</dbReference>
<dbReference type="PANTHER" id="PTHR43833:SF9">
    <property type="entry name" value="POTASSIUM CHANNEL PROTEIN YUGO-RELATED"/>
    <property type="match status" value="1"/>
</dbReference>
<dbReference type="EMBL" id="JANUCP010000003">
    <property type="protein sequence ID" value="MCS3919585.1"/>
    <property type="molecule type" value="Genomic_DNA"/>
</dbReference>
<gene>
    <name evidence="4" type="ORF">M2350_001998</name>
</gene>
<dbReference type="Proteomes" id="UP001204798">
    <property type="component" value="Unassembled WGS sequence"/>
</dbReference>
<dbReference type="InterPro" id="IPR006037">
    <property type="entry name" value="RCK_C"/>
</dbReference>
<keyword evidence="1" id="KW-0812">Transmembrane</keyword>